<keyword evidence="3" id="KW-1185">Reference proteome</keyword>
<dbReference type="Gene3D" id="3.30.420.10">
    <property type="entry name" value="Ribonuclease H-like superfamily/Ribonuclease H"/>
    <property type="match status" value="1"/>
</dbReference>
<dbReference type="InterPro" id="IPR001584">
    <property type="entry name" value="Integrase_cat-core"/>
</dbReference>
<evidence type="ECO:0000313" key="2">
    <source>
        <dbReference type="EMBL" id="MBB3727416.1"/>
    </source>
</evidence>
<proteinExistence type="predicted"/>
<dbReference type="GO" id="GO:0015074">
    <property type="term" value="P:DNA integration"/>
    <property type="evidence" value="ECO:0007669"/>
    <property type="project" value="InterPro"/>
</dbReference>
<dbReference type="Proteomes" id="UP000579945">
    <property type="component" value="Unassembled WGS sequence"/>
</dbReference>
<dbReference type="Pfam" id="PF13683">
    <property type="entry name" value="rve_3"/>
    <property type="match status" value="1"/>
</dbReference>
<reference evidence="2 3" key="1">
    <citation type="submission" date="2020-08" db="EMBL/GenBank/DDBJ databases">
        <title>Sequencing the genomes of 1000 actinobacteria strains.</title>
        <authorList>
            <person name="Klenk H.-P."/>
        </authorList>
    </citation>
    <scope>NUCLEOTIDE SEQUENCE [LARGE SCALE GENOMIC DNA]</scope>
    <source>
        <strain evidence="2 3">DSM 44320</strain>
    </source>
</reference>
<name>A0A7W5Y7D0_9ACTN</name>
<dbReference type="PROSITE" id="PS50994">
    <property type="entry name" value="INTEGRASE"/>
    <property type="match status" value="1"/>
</dbReference>
<dbReference type="SUPFAM" id="SSF53098">
    <property type="entry name" value="Ribonuclease H-like"/>
    <property type="match status" value="1"/>
</dbReference>
<sequence>MDLGERAEAFRFLIRDRDAKFTTIFDEVFAAMGITVLRTPPGTPKANCYAERWVRTVRTECTDRILMRGERHLCSALSEYVDHYNGQRPHQARRHDHPITMSIGVGVGTPVVDSTVNATPCVAAFRRQSACSHVHLVAVSAGAVPASKATFARILCHRPLSWPACSSFRGRSCCSRRMR</sequence>
<evidence type="ECO:0000313" key="3">
    <source>
        <dbReference type="Proteomes" id="UP000579945"/>
    </source>
</evidence>
<dbReference type="EMBL" id="JACIBV010000001">
    <property type="protein sequence ID" value="MBB3727416.1"/>
    <property type="molecule type" value="Genomic_DNA"/>
</dbReference>
<comment type="caution">
    <text evidence="2">The sequence shown here is derived from an EMBL/GenBank/DDBJ whole genome shotgun (WGS) entry which is preliminary data.</text>
</comment>
<dbReference type="GeneID" id="95389717"/>
<accession>A0A7W5Y7D0</accession>
<dbReference type="InterPro" id="IPR036397">
    <property type="entry name" value="RNaseH_sf"/>
</dbReference>
<gene>
    <name evidence="2" type="ORF">FHR33_003276</name>
</gene>
<evidence type="ECO:0000259" key="1">
    <source>
        <dbReference type="PROSITE" id="PS50994"/>
    </source>
</evidence>
<protein>
    <recommendedName>
        <fullName evidence="1">Integrase catalytic domain-containing protein</fullName>
    </recommendedName>
</protein>
<dbReference type="RefSeq" id="WP_183647952.1">
    <property type="nucleotide sequence ID" value="NZ_BAAAXX010000110.1"/>
</dbReference>
<dbReference type="AlphaFoldDB" id="A0A7W5Y7D0"/>
<feature type="domain" description="Integrase catalytic" evidence="1">
    <location>
        <begin position="1"/>
        <end position="106"/>
    </location>
</feature>
<dbReference type="GO" id="GO:0003676">
    <property type="term" value="F:nucleic acid binding"/>
    <property type="evidence" value="ECO:0007669"/>
    <property type="project" value="InterPro"/>
</dbReference>
<organism evidence="2 3">
    <name type="scientific">Nonomuraea dietziae</name>
    <dbReference type="NCBI Taxonomy" id="65515"/>
    <lineage>
        <taxon>Bacteria</taxon>
        <taxon>Bacillati</taxon>
        <taxon>Actinomycetota</taxon>
        <taxon>Actinomycetes</taxon>
        <taxon>Streptosporangiales</taxon>
        <taxon>Streptosporangiaceae</taxon>
        <taxon>Nonomuraea</taxon>
    </lineage>
</organism>
<dbReference type="InterPro" id="IPR012337">
    <property type="entry name" value="RNaseH-like_sf"/>
</dbReference>